<gene>
    <name evidence="2" type="ordered locus">Galf_1232</name>
</gene>
<dbReference type="AlphaFoldDB" id="D9SFG3"/>
<accession>D9SFG3</accession>
<reference evidence="2 3" key="1">
    <citation type="submission" date="2010-08" db="EMBL/GenBank/DDBJ databases">
        <title>Complete sequence of Gallionella capsiferriformans ES-2.</title>
        <authorList>
            <consortium name="US DOE Joint Genome Institute"/>
            <person name="Lucas S."/>
            <person name="Copeland A."/>
            <person name="Lapidus A."/>
            <person name="Cheng J.-F."/>
            <person name="Bruce D."/>
            <person name="Goodwin L."/>
            <person name="Pitluck S."/>
            <person name="Chertkov O."/>
            <person name="Davenport K.W."/>
            <person name="Detter J.C."/>
            <person name="Han C."/>
            <person name="Tapia R."/>
            <person name="Land M."/>
            <person name="Hauser L."/>
            <person name="Chang Y.-J."/>
            <person name="Jeffries C."/>
            <person name="Kyrpides N."/>
            <person name="Ivanova N."/>
            <person name="Mikhailova N."/>
            <person name="Shelobolina E.S."/>
            <person name="Picardal F."/>
            <person name="Roden E."/>
            <person name="Emerson D."/>
            <person name="Woyke T."/>
        </authorList>
    </citation>
    <scope>NUCLEOTIDE SEQUENCE [LARGE SCALE GENOMIC DNA]</scope>
    <source>
        <strain evidence="2 3">ES-2</strain>
    </source>
</reference>
<dbReference type="KEGG" id="gca:Galf_1232"/>
<evidence type="ECO:0000313" key="3">
    <source>
        <dbReference type="Proteomes" id="UP000001235"/>
    </source>
</evidence>
<dbReference type="EMBL" id="CP002159">
    <property type="protein sequence ID" value="ADL55260.1"/>
    <property type="molecule type" value="Genomic_DNA"/>
</dbReference>
<proteinExistence type="predicted"/>
<protein>
    <submittedName>
        <fullName evidence="2">Uncharacterized protein</fullName>
    </submittedName>
</protein>
<dbReference type="HOGENOM" id="CLU_2584699_0_0_4"/>
<evidence type="ECO:0000313" key="2">
    <source>
        <dbReference type="EMBL" id="ADL55260.1"/>
    </source>
</evidence>
<sequence length="80" mass="9282">MSAVMYVNTPLTHGAWLNYVYFMNGTLMHIATFPLILGYSTPLDHIFYFAIIGISLFNSLFHKLWHHISRWVNIGLHKST</sequence>
<keyword evidence="1" id="KW-0472">Membrane</keyword>
<dbReference type="STRING" id="395494.Galf_1232"/>
<feature type="transmembrane region" description="Helical" evidence="1">
    <location>
        <begin position="46"/>
        <end position="65"/>
    </location>
</feature>
<keyword evidence="1" id="KW-1133">Transmembrane helix</keyword>
<dbReference type="Proteomes" id="UP000001235">
    <property type="component" value="Chromosome"/>
</dbReference>
<keyword evidence="1" id="KW-0812">Transmembrane</keyword>
<organism evidence="2 3">
    <name type="scientific">Gallionella capsiferriformans (strain ES-2)</name>
    <name type="common">Gallionella ferruginea capsiferriformans (strain ES-2)</name>
    <dbReference type="NCBI Taxonomy" id="395494"/>
    <lineage>
        <taxon>Bacteria</taxon>
        <taxon>Pseudomonadati</taxon>
        <taxon>Pseudomonadota</taxon>
        <taxon>Betaproteobacteria</taxon>
        <taxon>Nitrosomonadales</taxon>
        <taxon>Gallionellaceae</taxon>
        <taxon>Gallionella</taxon>
    </lineage>
</organism>
<feature type="transmembrane region" description="Helical" evidence="1">
    <location>
        <begin position="20"/>
        <end position="39"/>
    </location>
</feature>
<evidence type="ECO:0000256" key="1">
    <source>
        <dbReference type="SAM" id="Phobius"/>
    </source>
</evidence>
<name>D9SFG3_GALCS</name>
<keyword evidence="3" id="KW-1185">Reference proteome</keyword>